<evidence type="ECO:0000259" key="6">
    <source>
        <dbReference type="PROSITE" id="PS50970"/>
    </source>
</evidence>
<feature type="binding site" evidence="4 5">
    <location>
        <position position="213"/>
    </location>
    <ligand>
        <name>Zn(2+)</name>
        <dbReference type="ChEBI" id="CHEBI:29105"/>
    </ligand>
</feature>
<evidence type="ECO:0000256" key="4">
    <source>
        <dbReference type="PIRSR" id="PIRSR037505-2"/>
    </source>
</evidence>
<evidence type="ECO:0000313" key="8">
    <source>
        <dbReference type="Proteomes" id="UP001374579"/>
    </source>
</evidence>
<dbReference type="GO" id="GO:0032259">
    <property type="term" value="P:methylation"/>
    <property type="evidence" value="ECO:0007669"/>
    <property type="project" value="UniProtKB-KW"/>
</dbReference>
<dbReference type="AlphaFoldDB" id="A0AAN9BDY3"/>
<dbReference type="EMBL" id="JBAMIC010000010">
    <property type="protein sequence ID" value="KAK7102924.1"/>
    <property type="molecule type" value="Genomic_DNA"/>
</dbReference>
<evidence type="ECO:0000256" key="1">
    <source>
        <dbReference type="ARBA" id="ARBA00022603"/>
    </source>
</evidence>
<dbReference type="InterPro" id="IPR036589">
    <property type="entry name" value="HCY_dom_sf"/>
</dbReference>
<dbReference type="InterPro" id="IPR003726">
    <property type="entry name" value="HCY_dom"/>
</dbReference>
<evidence type="ECO:0000256" key="3">
    <source>
        <dbReference type="ARBA" id="ARBA00034478"/>
    </source>
</evidence>
<dbReference type="PANTHER" id="PTHR11103:SF18">
    <property type="entry name" value="SLR1189 PROTEIN"/>
    <property type="match status" value="1"/>
</dbReference>
<comment type="pathway">
    <text evidence="3">Amino-acid biosynthesis; L-methionine biosynthesis via de novo pathway.</text>
</comment>
<evidence type="ECO:0000313" key="7">
    <source>
        <dbReference type="EMBL" id="KAK7102924.1"/>
    </source>
</evidence>
<dbReference type="PIRSF" id="PIRSF037505">
    <property type="entry name" value="Betaine_HMT"/>
    <property type="match status" value="1"/>
</dbReference>
<gene>
    <name evidence="7" type="ORF">V1264_021078</name>
</gene>
<proteinExistence type="predicted"/>
<dbReference type="PROSITE" id="PS50970">
    <property type="entry name" value="HCY"/>
    <property type="match status" value="1"/>
</dbReference>
<dbReference type="InterPro" id="IPR017226">
    <property type="entry name" value="BHMT-like"/>
</dbReference>
<keyword evidence="4 5" id="KW-0862">Zinc</keyword>
<comment type="caution">
    <text evidence="7">The sequence shown here is derived from an EMBL/GenBank/DDBJ whole genome shotgun (WGS) entry which is preliminary data.</text>
</comment>
<dbReference type="SUPFAM" id="SSF82282">
    <property type="entry name" value="Homocysteine S-methyltransferase"/>
    <property type="match status" value="1"/>
</dbReference>
<reference evidence="7 8" key="1">
    <citation type="submission" date="2024-02" db="EMBL/GenBank/DDBJ databases">
        <title>Chromosome-scale genome assembly of the rough periwinkle Littorina saxatilis.</title>
        <authorList>
            <person name="De Jode A."/>
            <person name="Faria R."/>
            <person name="Formenti G."/>
            <person name="Sims Y."/>
            <person name="Smith T.P."/>
            <person name="Tracey A."/>
            <person name="Wood J.M.D."/>
            <person name="Zagrodzka Z.B."/>
            <person name="Johannesson K."/>
            <person name="Butlin R.K."/>
            <person name="Leder E.H."/>
        </authorList>
    </citation>
    <scope>NUCLEOTIDE SEQUENCE [LARGE SCALE GENOMIC DNA]</scope>
    <source>
        <strain evidence="7">Snail1</strain>
        <tissue evidence="7">Muscle</tissue>
    </source>
</reference>
<dbReference type="PANTHER" id="PTHR11103">
    <property type="entry name" value="SLR1189 PROTEIN"/>
    <property type="match status" value="1"/>
</dbReference>
<sequence length="351" mass="39132">MSKQKDGLLERLNRGEDIIIAEGYVFEFERRGYLRAGAFVPEVVLEHPDLVKSLHEEFVHAGSDVVLAFQYYGHREKLRVIGREGDLEKLNETALRIARDVADKTGSLMAGNLCNSTIYQRDNPQSIKEAEQIFKEQVEWAVKGGADYIVAESFSELGEAMLALEAIKKYGKGLPAAVSFIPHEGKTTFDGVPFGEACRRLEEAGAAVVGLNCGRGPTIIMPIMKEIRKACKGPIMCVPVPYRCNDKYPIFQSFINDETGKRAFPEDLPAFTSSRTEIAQFAREAKALGIQYVGLCCGNASHYLRVLAEGYGRKPPASRFSPNMKDHFVFGDNENQKQYYSVDLKKTISNQ</sequence>
<dbReference type="Proteomes" id="UP001374579">
    <property type="component" value="Unassembled WGS sequence"/>
</dbReference>
<dbReference type="GO" id="GO:0009086">
    <property type="term" value="P:methionine biosynthetic process"/>
    <property type="evidence" value="ECO:0007669"/>
    <property type="project" value="InterPro"/>
</dbReference>
<name>A0AAN9BDY3_9CAEN</name>
<feature type="domain" description="Hcy-binding" evidence="6">
    <location>
        <begin position="6"/>
        <end position="311"/>
    </location>
</feature>
<protein>
    <recommendedName>
        <fullName evidence="6">Hcy-binding domain-containing protein</fullName>
    </recommendedName>
</protein>
<dbReference type="GO" id="GO:0008168">
    <property type="term" value="F:methyltransferase activity"/>
    <property type="evidence" value="ECO:0007669"/>
    <property type="project" value="UniProtKB-UniRule"/>
</dbReference>
<keyword evidence="4 5" id="KW-0479">Metal-binding</keyword>
<accession>A0AAN9BDY3</accession>
<keyword evidence="2 5" id="KW-0808">Transferase</keyword>
<feature type="binding site" evidence="4 5">
    <location>
        <position position="296"/>
    </location>
    <ligand>
        <name>Zn(2+)</name>
        <dbReference type="ChEBI" id="CHEBI:29105"/>
    </ligand>
</feature>
<dbReference type="Gene3D" id="3.20.20.330">
    <property type="entry name" value="Homocysteine-binding-like domain"/>
    <property type="match status" value="1"/>
</dbReference>
<feature type="binding site" evidence="4 5">
    <location>
        <position position="297"/>
    </location>
    <ligand>
        <name>Zn(2+)</name>
        <dbReference type="ChEBI" id="CHEBI:29105"/>
    </ligand>
</feature>
<keyword evidence="8" id="KW-1185">Reference proteome</keyword>
<keyword evidence="1 5" id="KW-0489">Methyltransferase</keyword>
<evidence type="ECO:0000256" key="5">
    <source>
        <dbReference type="PROSITE-ProRule" id="PRU00333"/>
    </source>
</evidence>
<comment type="cofactor">
    <cofactor evidence="4">
        <name>Zn(2+)</name>
        <dbReference type="ChEBI" id="CHEBI:29105"/>
    </cofactor>
    <text evidence="4">Binds 1 zinc ion per subunit.</text>
</comment>
<organism evidence="7 8">
    <name type="scientific">Littorina saxatilis</name>
    <dbReference type="NCBI Taxonomy" id="31220"/>
    <lineage>
        <taxon>Eukaryota</taxon>
        <taxon>Metazoa</taxon>
        <taxon>Spiralia</taxon>
        <taxon>Lophotrochozoa</taxon>
        <taxon>Mollusca</taxon>
        <taxon>Gastropoda</taxon>
        <taxon>Caenogastropoda</taxon>
        <taxon>Littorinimorpha</taxon>
        <taxon>Littorinoidea</taxon>
        <taxon>Littorinidae</taxon>
        <taxon>Littorina</taxon>
    </lineage>
</organism>
<dbReference type="Pfam" id="PF02574">
    <property type="entry name" value="S-methyl_trans"/>
    <property type="match status" value="1"/>
</dbReference>
<dbReference type="GO" id="GO:0008270">
    <property type="term" value="F:zinc ion binding"/>
    <property type="evidence" value="ECO:0007669"/>
    <property type="project" value="InterPro"/>
</dbReference>
<evidence type="ECO:0000256" key="2">
    <source>
        <dbReference type="ARBA" id="ARBA00022679"/>
    </source>
</evidence>